<keyword evidence="1 3" id="KW-0378">Hydrolase</keyword>
<dbReference type="SUPFAM" id="SSF53474">
    <property type="entry name" value="alpha/beta-Hydrolases"/>
    <property type="match status" value="1"/>
</dbReference>
<protein>
    <submittedName>
        <fullName evidence="3">Alpha/beta hydrolase</fullName>
    </submittedName>
</protein>
<evidence type="ECO:0000313" key="4">
    <source>
        <dbReference type="Proteomes" id="UP001501475"/>
    </source>
</evidence>
<accession>A0ABN2KGH4</accession>
<sequence length="250" mass="26990">MSIPHRTIGHGPKTVFLLHGWFGSADGWGSFPDYLDPEAATWVFTDNRGYGARMAEAGEFTLDEVADDVLALADELGADTFSLVGHSMGGAEVLRVLAKAPDRVERLVAITPVGAQPVPLDEAGHDLFFGAPDVREKRYGIVDFTTGNRLTPQFVNAIVDWSLVHSTVDGFRGAVVAWTSPDFLAEVEGKDLPVLVIPGEHDPALGEATVNQTWKPYFPNCSVEVMPNAGHYPMFETPVALATKINAFLG</sequence>
<dbReference type="Pfam" id="PF12697">
    <property type="entry name" value="Abhydrolase_6"/>
    <property type="match status" value="1"/>
</dbReference>
<reference evidence="3 4" key="1">
    <citation type="journal article" date="2019" name="Int. J. Syst. Evol. Microbiol.">
        <title>The Global Catalogue of Microorganisms (GCM) 10K type strain sequencing project: providing services to taxonomists for standard genome sequencing and annotation.</title>
        <authorList>
            <consortium name="The Broad Institute Genomics Platform"/>
            <consortium name="The Broad Institute Genome Sequencing Center for Infectious Disease"/>
            <person name="Wu L."/>
            <person name="Ma J."/>
        </authorList>
    </citation>
    <scope>NUCLEOTIDE SEQUENCE [LARGE SCALE GENOMIC DNA]</scope>
    <source>
        <strain evidence="3 4">JCM 15591</strain>
    </source>
</reference>
<dbReference type="InterPro" id="IPR029058">
    <property type="entry name" value="AB_hydrolase_fold"/>
</dbReference>
<dbReference type="Gene3D" id="3.40.50.1820">
    <property type="entry name" value="alpha/beta hydrolase"/>
    <property type="match status" value="1"/>
</dbReference>
<proteinExistence type="predicted"/>
<evidence type="ECO:0000313" key="3">
    <source>
        <dbReference type="EMBL" id="GAA1755493.1"/>
    </source>
</evidence>
<dbReference type="PANTHER" id="PTHR43798:SF31">
    <property type="entry name" value="AB HYDROLASE SUPERFAMILY PROTEIN YCLE"/>
    <property type="match status" value="1"/>
</dbReference>
<organism evidence="3 4">
    <name type="scientific">Nostocoides vanveenii</name>
    <dbReference type="NCBI Taxonomy" id="330835"/>
    <lineage>
        <taxon>Bacteria</taxon>
        <taxon>Bacillati</taxon>
        <taxon>Actinomycetota</taxon>
        <taxon>Actinomycetes</taxon>
        <taxon>Micrococcales</taxon>
        <taxon>Intrasporangiaceae</taxon>
        <taxon>Nostocoides</taxon>
    </lineage>
</organism>
<feature type="domain" description="AB hydrolase-1" evidence="2">
    <location>
        <begin position="15"/>
        <end position="242"/>
    </location>
</feature>
<dbReference type="RefSeq" id="WP_324386087.1">
    <property type="nucleotide sequence ID" value="NZ_BAAAPN010000034.1"/>
</dbReference>
<dbReference type="PANTHER" id="PTHR43798">
    <property type="entry name" value="MONOACYLGLYCEROL LIPASE"/>
    <property type="match status" value="1"/>
</dbReference>
<dbReference type="InterPro" id="IPR050266">
    <property type="entry name" value="AB_hydrolase_sf"/>
</dbReference>
<dbReference type="EMBL" id="BAAAPN010000034">
    <property type="protein sequence ID" value="GAA1755493.1"/>
    <property type="molecule type" value="Genomic_DNA"/>
</dbReference>
<dbReference type="Proteomes" id="UP001501475">
    <property type="component" value="Unassembled WGS sequence"/>
</dbReference>
<name>A0ABN2KGH4_9MICO</name>
<evidence type="ECO:0000259" key="2">
    <source>
        <dbReference type="Pfam" id="PF12697"/>
    </source>
</evidence>
<evidence type="ECO:0000256" key="1">
    <source>
        <dbReference type="ARBA" id="ARBA00022801"/>
    </source>
</evidence>
<dbReference type="InterPro" id="IPR000073">
    <property type="entry name" value="AB_hydrolase_1"/>
</dbReference>
<comment type="caution">
    <text evidence="3">The sequence shown here is derived from an EMBL/GenBank/DDBJ whole genome shotgun (WGS) entry which is preliminary data.</text>
</comment>
<keyword evidence="4" id="KW-1185">Reference proteome</keyword>
<dbReference type="PRINTS" id="PR00111">
    <property type="entry name" value="ABHYDROLASE"/>
</dbReference>
<gene>
    <name evidence="3" type="ORF">GCM10009810_14110</name>
</gene>
<dbReference type="GO" id="GO:0016787">
    <property type="term" value="F:hydrolase activity"/>
    <property type="evidence" value="ECO:0007669"/>
    <property type="project" value="UniProtKB-KW"/>
</dbReference>